<accession>A0ABY4NB63</accession>
<evidence type="ECO:0000313" key="1">
    <source>
        <dbReference type="EMBL" id="UQN30620.1"/>
    </source>
</evidence>
<protein>
    <recommendedName>
        <fullName evidence="3">DUF222 domain-containing protein</fullName>
    </recommendedName>
</protein>
<name>A0ABY4NB63_9MICO</name>
<evidence type="ECO:0008006" key="3">
    <source>
        <dbReference type="Google" id="ProtNLM"/>
    </source>
</evidence>
<sequence length="187" mass="20235">MPAIRSTRPNLNEQLPVALAARVAGTDRASLAHLIDHGLVPGLDIDSVRALAASGEVTAKATDDPGFLVARLDIDPMARRITDMSESQLEQALEGPHRIPGSYLGRELLVAVRSFVIATGRIDALADLVALRTDRRGREIYARTITVRLERRLTDLTSRPPKADGDSRWLGRRARMGTGGAVLALES</sequence>
<dbReference type="RefSeq" id="WP_249479959.1">
    <property type="nucleotide sequence ID" value="NZ_CP097218.1"/>
</dbReference>
<dbReference type="Proteomes" id="UP001055868">
    <property type="component" value="Chromosome"/>
</dbReference>
<organism evidence="1 2">
    <name type="scientific">Brachybacterium kimchii</name>
    <dbReference type="NCBI Taxonomy" id="2942909"/>
    <lineage>
        <taxon>Bacteria</taxon>
        <taxon>Bacillati</taxon>
        <taxon>Actinomycetota</taxon>
        <taxon>Actinomycetes</taxon>
        <taxon>Micrococcales</taxon>
        <taxon>Dermabacteraceae</taxon>
        <taxon>Brachybacterium</taxon>
    </lineage>
</organism>
<evidence type="ECO:0000313" key="2">
    <source>
        <dbReference type="Proteomes" id="UP001055868"/>
    </source>
</evidence>
<gene>
    <name evidence="1" type="ORF">M4486_04765</name>
</gene>
<reference evidence="1" key="1">
    <citation type="submission" date="2022-05" db="EMBL/GenBank/DDBJ databases">
        <title>Genomic analysis of Brachybacterium sp. CBA3104.</title>
        <authorList>
            <person name="Roh S.W."/>
            <person name="Kim Y.B."/>
            <person name="Kim Y."/>
        </authorList>
    </citation>
    <scope>NUCLEOTIDE SEQUENCE</scope>
    <source>
        <strain evidence="1">CBA3104</strain>
    </source>
</reference>
<dbReference type="EMBL" id="CP097218">
    <property type="protein sequence ID" value="UQN30620.1"/>
    <property type="molecule type" value="Genomic_DNA"/>
</dbReference>
<keyword evidence="2" id="KW-1185">Reference proteome</keyword>
<proteinExistence type="predicted"/>